<dbReference type="PANTHER" id="PTHR23523">
    <property type="match status" value="1"/>
</dbReference>
<dbReference type="InterPro" id="IPR052524">
    <property type="entry name" value="MFS_Cyanate_Porter"/>
</dbReference>
<evidence type="ECO:0000313" key="2">
    <source>
        <dbReference type="EMBL" id="GAA1832314.1"/>
    </source>
</evidence>
<feature type="transmembrane region" description="Helical" evidence="1">
    <location>
        <begin position="103"/>
        <end position="125"/>
    </location>
</feature>
<feature type="transmembrane region" description="Helical" evidence="1">
    <location>
        <begin position="247"/>
        <end position="268"/>
    </location>
</feature>
<proteinExistence type="predicted"/>
<reference evidence="2 3" key="1">
    <citation type="journal article" date="2019" name="Int. J. Syst. Evol. Microbiol.">
        <title>The Global Catalogue of Microorganisms (GCM) 10K type strain sequencing project: providing services to taxonomists for standard genome sequencing and annotation.</title>
        <authorList>
            <consortium name="The Broad Institute Genomics Platform"/>
            <consortium name="The Broad Institute Genome Sequencing Center for Infectious Disease"/>
            <person name="Wu L."/>
            <person name="Ma J."/>
        </authorList>
    </citation>
    <scope>NUCLEOTIDE SEQUENCE [LARGE SCALE GENOMIC DNA]</scope>
    <source>
        <strain evidence="2 3">JCM 16009</strain>
    </source>
</reference>
<dbReference type="InterPro" id="IPR011701">
    <property type="entry name" value="MFS"/>
</dbReference>
<feature type="transmembrane region" description="Helical" evidence="1">
    <location>
        <begin position="303"/>
        <end position="324"/>
    </location>
</feature>
<keyword evidence="1" id="KW-0812">Transmembrane</keyword>
<feature type="transmembrane region" description="Helical" evidence="1">
    <location>
        <begin position="48"/>
        <end position="68"/>
    </location>
</feature>
<dbReference type="Proteomes" id="UP001500449">
    <property type="component" value="Unassembled WGS sequence"/>
</dbReference>
<gene>
    <name evidence="2" type="ORF">GCM10009836_07990</name>
</gene>
<accession>A0ABN2MN13</accession>
<dbReference type="CDD" id="cd17339">
    <property type="entry name" value="MFS_NIMT_CynX_like"/>
    <property type="match status" value="1"/>
</dbReference>
<feature type="transmembrane region" description="Helical" evidence="1">
    <location>
        <begin position="170"/>
        <end position="189"/>
    </location>
</feature>
<dbReference type="InterPro" id="IPR036259">
    <property type="entry name" value="MFS_trans_sf"/>
</dbReference>
<comment type="caution">
    <text evidence="2">The sequence shown here is derived from an EMBL/GenBank/DDBJ whole genome shotgun (WGS) entry which is preliminary data.</text>
</comment>
<keyword evidence="1" id="KW-0472">Membrane</keyword>
<dbReference type="PANTHER" id="PTHR23523:SF2">
    <property type="entry name" value="2-NITROIMIDAZOLE TRANSPORTER"/>
    <property type="match status" value="1"/>
</dbReference>
<keyword evidence="3" id="KW-1185">Reference proteome</keyword>
<feature type="transmembrane region" description="Helical" evidence="1">
    <location>
        <begin position="275"/>
        <end position="297"/>
    </location>
</feature>
<protein>
    <submittedName>
        <fullName evidence="2">CynX/NimT family MFS transporter</fullName>
    </submittedName>
</protein>
<evidence type="ECO:0000256" key="1">
    <source>
        <dbReference type="SAM" id="Phobius"/>
    </source>
</evidence>
<evidence type="ECO:0000313" key="3">
    <source>
        <dbReference type="Proteomes" id="UP001500449"/>
    </source>
</evidence>
<organism evidence="2 3">
    <name type="scientific">Pseudonocardia ailaonensis</name>
    <dbReference type="NCBI Taxonomy" id="367279"/>
    <lineage>
        <taxon>Bacteria</taxon>
        <taxon>Bacillati</taxon>
        <taxon>Actinomycetota</taxon>
        <taxon>Actinomycetes</taxon>
        <taxon>Pseudonocardiales</taxon>
        <taxon>Pseudonocardiaceae</taxon>
        <taxon>Pseudonocardia</taxon>
    </lineage>
</organism>
<sequence>MHDVPQRRLSRWWLGAGIVLVAANLRPAVVAVSPVLEQVRAAESLSATAAGVLTALPVFCFGAFAPLAPRLSLRIGAERTLIAALGVLLLGFGLRLVPGLVPLFLGTVVCGSAIAVGNVLLPALIKRDFADRAGLMTGLYTMAISAGGALAAGLTVPIAEAAGFDWRGAVGMWVVFAAIPALVWAPRAFGPQVRTAGARMPGGLWRVPLAWQVTGFMCLQSLTYYASLSWLPAIFAGRGTDPTSAGLLLALASACGIVSSLVTPMLATRTRTQRVPVIAATAVTVLGVLGVLALPGAELPSMILMGIGQGSSLSLALTVIVLRAPDGLRASQLSGMAQSVGYCLAALGPFLFGALHDLSGGWTVPLLALLVVFAPQLLCGLLAARDRLVGPPL</sequence>
<dbReference type="Gene3D" id="1.20.1250.20">
    <property type="entry name" value="MFS general substrate transporter like domains"/>
    <property type="match status" value="2"/>
</dbReference>
<name>A0ABN2MN13_9PSEU</name>
<dbReference type="Pfam" id="PF07690">
    <property type="entry name" value="MFS_1"/>
    <property type="match status" value="1"/>
</dbReference>
<dbReference type="RefSeq" id="WP_344412436.1">
    <property type="nucleotide sequence ID" value="NZ_BAAAQK010000003.1"/>
</dbReference>
<feature type="transmembrane region" description="Helical" evidence="1">
    <location>
        <begin position="336"/>
        <end position="356"/>
    </location>
</feature>
<dbReference type="EMBL" id="BAAAQK010000003">
    <property type="protein sequence ID" value="GAA1832314.1"/>
    <property type="molecule type" value="Genomic_DNA"/>
</dbReference>
<keyword evidence="1" id="KW-1133">Transmembrane helix</keyword>
<feature type="transmembrane region" description="Helical" evidence="1">
    <location>
        <begin position="209"/>
        <end position="227"/>
    </location>
</feature>
<feature type="transmembrane region" description="Helical" evidence="1">
    <location>
        <begin position="12"/>
        <end position="36"/>
    </location>
</feature>
<feature type="transmembrane region" description="Helical" evidence="1">
    <location>
        <begin position="80"/>
        <end position="97"/>
    </location>
</feature>
<dbReference type="SUPFAM" id="SSF103473">
    <property type="entry name" value="MFS general substrate transporter"/>
    <property type="match status" value="1"/>
</dbReference>
<feature type="transmembrane region" description="Helical" evidence="1">
    <location>
        <begin position="362"/>
        <end position="384"/>
    </location>
</feature>
<feature type="transmembrane region" description="Helical" evidence="1">
    <location>
        <begin position="137"/>
        <end position="158"/>
    </location>
</feature>